<dbReference type="InterPro" id="IPR001296">
    <property type="entry name" value="Glyco_trans_1"/>
</dbReference>
<dbReference type="PANTHER" id="PTHR45947:SF13">
    <property type="entry name" value="TRANSFERASE"/>
    <property type="match status" value="1"/>
</dbReference>
<proteinExistence type="predicted"/>
<evidence type="ECO:0000313" key="4">
    <source>
        <dbReference type="Proteomes" id="UP000005778"/>
    </source>
</evidence>
<dbReference type="Proteomes" id="UP000005778">
    <property type="component" value="Chromosome"/>
</dbReference>
<dbReference type="CDD" id="cd03801">
    <property type="entry name" value="GT4_PimA-like"/>
    <property type="match status" value="1"/>
</dbReference>
<accession>I5B2D2</accession>
<dbReference type="EMBL" id="CM001488">
    <property type="protein sequence ID" value="EIM63645.1"/>
    <property type="molecule type" value="Genomic_DNA"/>
</dbReference>
<evidence type="ECO:0000313" key="3">
    <source>
        <dbReference type="EMBL" id="EIM63645.1"/>
    </source>
</evidence>
<keyword evidence="4" id="KW-1185">Reference proteome</keyword>
<gene>
    <name evidence="3" type="ORF">DespoDRAFT_01726</name>
</gene>
<dbReference type="Pfam" id="PF00534">
    <property type="entry name" value="Glycos_transf_1"/>
    <property type="match status" value="1"/>
</dbReference>
<dbReference type="AlphaFoldDB" id="I5B2D2"/>
<dbReference type="Pfam" id="PF13439">
    <property type="entry name" value="Glyco_transf_4"/>
    <property type="match status" value="1"/>
</dbReference>
<dbReference type="OrthoDB" id="9790710at2"/>
<dbReference type="GO" id="GO:0016757">
    <property type="term" value="F:glycosyltransferase activity"/>
    <property type="evidence" value="ECO:0007669"/>
    <property type="project" value="InterPro"/>
</dbReference>
<dbReference type="HOGENOM" id="CLU_009583_0_4_7"/>
<dbReference type="RefSeq" id="WP_004072884.1">
    <property type="nucleotide sequence ID" value="NZ_CM001488.1"/>
</dbReference>
<dbReference type="InterPro" id="IPR050194">
    <property type="entry name" value="Glycosyltransferase_grp1"/>
</dbReference>
<dbReference type="InterPro" id="IPR028098">
    <property type="entry name" value="Glyco_trans_4-like_N"/>
</dbReference>
<organism evidence="3 4">
    <name type="scientific">Desulfobacter postgatei 2ac9</name>
    <dbReference type="NCBI Taxonomy" id="879212"/>
    <lineage>
        <taxon>Bacteria</taxon>
        <taxon>Pseudomonadati</taxon>
        <taxon>Thermodesulfobacteriota</taxon>
        <taxon>Desulfobacteria</taxon>
        <taxon>Desulfobacterales</taxon>
        <taxon>Desulfobacteraceae</taxon>
        <taxon>Desulfobacter</taxon>
    </lineage>
</organism>
<evidence type="ECO:0000259" key="1">
    <source>
        <dbReference type="Pfam" id="PF00534"/>
    </source>
</evidence>
<dbReference type="Gene3D" id="3.40.50.2000">
    <property type="entry name" value="Glycogen Phosphorylase B"/>
    <property type="match status" value="2"/>
</dbReference>
<reference evidence="3 4" key="2">
    <citation type="submission" date="2012-02" db="EMBL/GenBank/DDBJ databases">
        <title>Improved High-Quality Draft sequence of Desulfobacter postgatei 2ac9.</title>
        <authorList>
            <consortium name="US DOE Joint Genome Institute"/>
            <person name="Lucas S."/>
            <person name="Han J."/>
            <person name="Lapidus A."/>
            <person name="Cheng J.-F."/>
            <person name="Goodwin L."/>
            <person name="Pitluck S."/>
            <person name="Peters L."/>
            <person name="Ovchinnikova G."/>
            <person name="Held B."/>
            <person name="Detter J.C."/>
            <person name="Han C."/>
            <person name="Tapia R."/>
            <person name="Land M."/>
            <person name="Hauser L."/>
            <person name="Kyrpides N."/>
            <person name="Ivanova N."/>
            <person name="Pagani I."/>
            <person name="Orellana R."/>
            <person name="Lovley D."/>
            <person name="Woyke T."/>
        </authorList>
    </citation>
    <scope>NUCLEOTIDE SEQUENCE [LARGE SCALE GENOMIC DNA]</scope>
    <source>
        <strain evidence="3 4">2ac9</strain>
    </source>
</reference>
<sequence>MKPPPYRIIHTTCHTDWGGLEKRVLNESLWMADKGHQVVIIAPENTPLLQKAKGCGLKRYPISFKRLSAISDYSRLIHIFNQEKPHIVNTHGNTDSKIALPAAKKAHIPCRILSRHISTPVNNSWYNRLLYKKLSHYTFTTADYTRRHLQEVFNLSDQQAFSIPSGIVEPATLNPKDEQRRAMAAKLNLDPNTRFIGFAGRISQEKGVDTLLKGFQKAAGHIPHHLVIAGTGDSSFLSRMSELARDLNIENRVHFIGFQENVWPFYRALDCKILPSVFEGIPQVLIEAMYALCPVIGSRTGGIADIITHDETGLLFEVGQSCELCEMIIKTIDNPGATIERAQNAEQKMKRHHTIETMGQKIIRIYQNHFNC</sequence>
<protein>
    <submittedName>
        <fullName evidence="3">Glycosyltransferase</fullName>
    </submittedName>
</protein>
<feature type="domain" description="Glycosyltransferase subfamily 4-like N-terminal" evidence="2">
    <location>
        <begin position="17"/>
        <end position="167"/>
    </location>
</feature>
<evidence type="ECO:0000259" key="2">
    <source>
        <dbReference type="Pfam" id="PF13439"/>
    </source>
</evidence>
<dbReference type="eggNOG" id="COG0438">
    <property type="taxonomic scope" value="Bacteria"/>
</dbReference>
<keyword evidence="3" id="KW-0808">Transferase</keyword>
<feature type="domain" description="Glycosyl transferase family 1" evidence="1">
    <location>
        <begin position="181"/>
        <end position="346"/>
    </location>
</feature>
<reference evidence="3 4" key="1">
    <citation type="submission" date="2011-09" db="EMBL/GenBank/DDBJ databases">
        <authorList>
            <consortium name="US DOE Joint Genome Institute (JGI-PGF)"/>
            <person name="Lucas S."/>
            <person name="Han J."/>
            <person name="Lapidus A."/>
            <person name="Cheng J.-F."/>
            <person name="Goodwin L."/>
            <person name="Pitluck S."/>
            <person name="Peters L."/>
            <person name="Land M.L."/>
            <person name="Hauser L."/>
            <person name="Orellana R."/>
            <person name="Lovley D."/>
            <person name="Woyke T.J."/>
        </authorList>
    </citation>
    <scope>NUCLEOTIDE SEQUENCE [LARGE SCALE GENOMIC DNA]</scope>
    <source>
        <strain evidence="3 4">2ac9</strain>
    </source>
</reference>
<dbReference type="STRING" id="879212.DespoDRAFT_01726"/>
<dbReference type="PANTHER" id="PTHR45947">
    <property type="entry name" value="SULFOQUINOVOSYL TRANSFERASE SQD2"/>
    <property type="match status" value="1"/>
</dbReference>
<dbReference type="SUPFAM" id="SSF53756">
    <property type="entry name" value="UDP-Glycosyltransferase/glycogen phosphorylase"/>
    <property type="match status" value="1"/>
</dbReference>
<name>I5B2D2_9BACT</name>